<keyword evidence="5" id="KW-0804">Transcription</keyword>
<dbReference type="FunFam" id="1.10.10.60:FF:000011">
    <property type="entry name" value="Myb transcription factor"/>
    <property type="match status" value="1"/>
</dbReference>
<dbReference type="InterPro" id="IPR044676">
    <property type="entry name" value="EOBI/EOBII-like_plant"/>
</dbReference>
<dbReference type="Gramene" id="EES00381">
    <property type="protein sequence ID" value="EES00381"/>
    <property type="gene ID" value="SORBI_3003G087600"/>
</dbReference>
<dbReference type="InterPro" id="IPR017930">
    <property type="entry name" value="Myb_dom"/>
</dbReference>
<proteinExistence type="predicted"/>
<evidence type="ECO:0000259" key="9">
    <source>
        <dbReference type="PROSITE" id="PS51294"/>
    </source>
</evidence>
<accession>A0A921RCX2</accession>
<feature type="compositionally biased region" description="Low complexity" evidence="7">
    <location>
        <begin position="226"/>
        <end position="238"/>
    </location>
</feature>
<dbReference type="PROSITE" id="PS50090">
    <property type="entry name" value="MYB_LIKE"/>
    <property type="match status" value="2"/>
</dbReference>
<feature type="region of interest" description="Disordered" evidence="7">
    <location>
        <begin position="172"/>
        <end position="238"/>
    </location>
</feature>
<dbReference type="KEGG" id="sbi:8073365"/>
<dbReference type="InterPro" id="IPR009057">
    <property type="entry name" value="Homeodomain-like_sf"/>
</dbReference>
<evidence type="ECO:0000256" key="5">
    <source>
        <dbReference type="ARBA" id="ARBA00023163"/>
    </source>
</evidence>
<evidence type="ECO:0000256" key="6">
    <source>
        <dbReference type="ARBA" id="ARBA00023242"/>
    </source>
</evidence>
<comment type="subcellular location">
    <subcellularLocation>
        <location evidence="1">Nucleus</location>
    </subcellularLocation>
</comment>
<dbReference type="PANTHER" id="PTHR45675:SF30">
    <property type="entry name" value="TRANSCRIPTION FACTOR MYB62"/>
    <property type="match status" value="1"/>
</dbReference>
<evidence type="ECO:0000313" key="10">
    <source>
        <dbReference type="EMBL" id="KAG0536767.1"/>
    </source>
</evidence>
<keyword evidence="4" id="KW-0238">DNA-binding</keyword>
<feature type="domain" description="Myb-like" evidence="8">
    <location>
        <begin position="78"/>
        <end position="128"/>
    </location>
</feature>
<dbReference type="GO" id="GO:0003700">
    <property type="term" value="F:DNA-binding transcription factor activity"/>
    <property type="evidence" value="ECO:0007669"/>
    <property type="project" value="InterPro"/>
</dbReference>
<keyword evidence="6" id="KW-0539">Nucleus</keyword>
<dbReference type="PROSITE" id="PS51294">
    <property type="entry name" value="HTH_MYB"/>
    <property type="match status" value="2"/>
</dbReference>
<dbReference type="CDD" id="cd00167">
    <property type="entry name" value="SANT"/>
    <property type="match status" value="2"/>
</dbReference>
<evidence type="ECO:0000256" key="7">
    <source>
        <dbReference type="SAM" id="MobiDB-lite"/>
    </source>
</evidence>
<protein>
    <submittedName>
        <fullName evidence="10">Uncharacterized protein</fullName>
    </submittedName>
</protein>
<dbReference type="SMART" id="SM00717">
    <property type="entry name" value="SANT"/>
    <property type="match status" value="2"/>
</dbReference>
<dbReference type="Pfam" id="PF00249">
    <property type="entry name" value="Myb_DNA-binding"/>
    <property type="match status" value="2"/>
</dbReference>
<comment type="caution">
    <text evidence="10">The sequence shown here is derived from an EMBL/GenBank/DDBJ whole genome shotgun (WGS) entry which is preliminary data.</text>
</comment>
<dbReference type="Gene3D" id="1.10.10.60">
    <property type="entry name" value="Homeodomain-like"/>
    <property type="match status" value="2"/>
</dbReference>
<feature type="domain" description="Myb-like" evidence="8">
    <location>
        <begin position="25"/>
        <end position="77"/>
    </location>
</feature>
<dbReference type="SUPFAM" id="SSF46689">
    <property type="entry name" value="Homeodomain-like"/>
    <property type="match status" value="1"/>
</dbReference>
<sequence>MSQRKGASMAAAVTSSKHHEDQEMMMELRRGPWTLEEDNLLMNYIACHGEGRWNLLARCSGLKRTGKSCRLRWLNYLKPDIKRGNLTPEEQLLILELHSKWGNRWSRIAQHLPGRTDNEIKNYWRTRVQKQARQLRVDANSAVFRDAVRCYWMPRLLEKMAATSTAHDLHGELLPPAPPLHPSHVVAGMASSSSPIHGSHDHEQDPTSNAPAGSGYYHQRYPVDPSPSTSTTSGSTSAAALPPVPCFSELSWVDQYGYGPYSYTTDLDGAAGVSSFDDDSAALESLGLDGLDLGPAEADSDVLYSDTTLLDYLNSTCAGGGTMMTMMGGGVGGGSVVHNSCGGAMGGCGDDVAEYGRPTSSSSWRTDELVFQASARKLGDHQHQWGGGI</sequence>
<reference evidence="10" key="2">
    <citation type="submission" date="2020-10" db="EMBL/GenBank/DDBJ databases">
        <authorList>
            <person name="Cooper E.A."/>
            <person name="Brenton Z.W."/>
            <person name="Flinn B.S."/>
            <person name="Jenkins J."/>
            <person name="Shu S."/>
            <person name="Flowers D."/>
            <person name="Luo F."/>
            <person name="Wang Y."/>
            <person name="Xia P."/>
            <person name="Barry K."/>
            <person name="Daum C."/>
            <person name="Lipzen A."/>
            <person name="Yoshinaga Y."/>
            <person name="Schmutz J."/>
            <person name="Saski C."/>
            <person name="Vermerris W."/>
            <person name="Kresovich S."/>
        </authorList>
    </citation>
    <scope>NUCLEOTIDE SEQUENCE</scope>
</reference>
<dbReference type="FunFam" id="1.10.10.60:FF:000107">
    <property type="entry name" value="MYB transcription factor"/>
    <property type="match status" value="1"/>
</dbReference>
<dbReference type="PANTHER" id="PTHR45675">
    <property type="entry name" value="MYB TRANSCRIPTION FACTOR-RELATED-RELATED"/>
    <property type="match status" value="1"/>
</dbReference>
<dbReference type="EMBL" id="CM027682">
    <property type="protein sequence ID" value="KAG0536767.1"/>
    <property type="molecule type" value="Genomic_DNA"/>
</dbReference>
<dbReference type="InterPro" id="IPR001005">
    <property type="entry name" value="SANT/Myb"/>
</dbReference>
<dbReference type="Proteomes" id="UP000807115">
    <property type="component" value="Chromosome 3"/>
</dbReference>
<dbReference type="AlphaFoldDB" id="A0A921RCX2"/>
<reference evidence="10" key="1">
    <citation type="journal article" date="2019" name="BMC Genomics">
        <title>A new reference genome for Sorghum bicolor reveals high levels of sequence similarity between sweet and grain genotypes: implications for the genetics of sugar metabolism.</title>
        <authorList>
            <person name="Cooper E.A."/>
            <person name="Brenton Z.W."/>
            <person name="Flinn B.S."/>
            <person name="Jenkins J."/>
            <person name="Shu S."/>
            <person name="Flowers D."/>
            <person name="Luo F."/>
            <person name="Wang Y."/>
            <person name="Xia P."/>
            <person name="Barry K."/>
            <person name="Daum C."/>
            <person name="Lipzen A."/>
            <person name="Yoshinaga Y."/>
            <person name="Schmutz J."/>
            <person name="Saski C."/>
            <person name="Vermerris W."/>
            <person name="Kresovich S."/>
        </authorList>
    </citation>
    <scope>NUCLEOTIDE SEQUENCE</scope>
</reference>
<feature type="domain" description="HTH myb-type" evidence="9">
    <location>
        <begin position="25"/>
        <end position="77"/>
    </location>
</feature>
<evidence type="ECO:0000256" key="2">
    <source>
        <dbReference type="ARBA" id="ARBA00022737"/>
    </source>
</evidence>
<evidence type="ECO:0000313" key="11">
    <source>
        <dbReference type="Proteomes" id="UP000807115"/>
    </source>
</evidence>
<dbReference type="GO" id="GO:0005634">
    <property type="term" value="C:nucleus"/>
    <property type="evidence" value="ECO:0007669"/>
    <property type="project" value="UniProtKB-SubCell"/>
</dbReference>
<keyword evidence="3" id="KW-0805">Transcription regulation</keyword>
<organism evidence="10 11">
    <name type="scientific">Sorghum bicolor</name>
    <name type="common">Sorghum</name>
    <name type="synonym">Sorghum vulgare</name>
    <dbReference type="NCBI Taxonomy" id="4558"/>
    <lineage>
        <taxon>Eukaryota</taxon>
        <taxon>Viridiplantae</taxon>
        <taxon>Streptophyta</taxon>
        <taxon>Embryophyta</taxon>
        <taxon>Tracheophyta</taxon>
        <taxon>Spermatophyta</taxon>
        <taxon>Magnoliopsida</taxon>
        <taxon>Liliopsida</taxon>
        <taxon>Poales</taxon>
        <taxon>Poaceae</taxon>
        <taxon>PACMAD clade</taxon>
        <taxon>Panicoideae</taxon>
        <taxon>Andropogonodae</taxon>
        <taxon>Andropogoneae</taxon>
        <taxon>Sorghinae</taxon>
        <taxon>Sorghum</taxon>
    </lineage>
</organism>
<dbReference type="GO" id="GO:0043565">
    <property type="term" value="F:sequence-specific DNA binding"/>
    <property type="evidence" value="ECO:0007669"/>
    <property type="project" value="InterPro"/>
</dbReference>
<feature type="region of interest" description="Disordered" evidence="7">
    <location>
        <begin position="1"/>
        <end position="22"/>
    </location>
</feature>
<feature type="domain" description="HTH myb-type" evidence="9">
    <location>
        <begin position="78"/>
        <end position="132"/>
    </location>
</feature>
<evidence type="ECO:0000256" key="3">
    <source>
        <dbReference type="ARBA" id="ARBA00023015"/>
    </source>
</evidence>
<dbReference type="SMR" id="A0A921RCX2"/>
<dbReference type="OrthoDB" id="2143914at2759"/>
<keyword evidence="2" id="KW-0677">Repeat</keyword>
<evidence type="ECO:0000259" key="8">
    <source>
        <dbReference type="PROSITE" id="PS50090"/>
    </source>
</evidence>
<gene>
    <name evidence="10" type="ORF">BDA96_03G091700</name>
</gene>
<name>A0A921RCX2_SORBI</name>
<evidence type="ECO:0000256" key="1">
    <source>
        <dbReference type="ARBA" id="ARBA00004123"/>
    </source>
</evidence>
<evidence type="ECO:0000256" key="4">
    <source>
        <dbReference type="ARBA" id="ARBA00023125"/>
    </source>
</evidence>